<dbReference type="Pfam" id="PF00072">
    <property type="entry name" value="Response_reg"/>
    <property type="match status" value="1"/>
</dbReference>
<keyword evidence="4" id="KW-1185">Reference proteome</keyword>
<evidence type="ECO:0000259" key="2">
    <source>
        <dbReference type="PROSITE" id="PS50110"/>
    </source>
</evidence>
<gene>
    <name evidence="3" type="ORF">A6A40_05125</name>
</gene>
<dbReference type="InterPro" id="IPR011006">
    <property type="entry name" value="CheY-like_superfamily"/>
</dbReference>
<dbReference type="GO" id="GO:0000160">
    <property type="term" value="P:phosphorelay signal transduction system"/>
    <property type="evidence" value="ECO:0007669"/>
    <property type="project" value="InterPro"/>
</dbReference>
<dbReference type="AlphaFoldDB" id="A0A160JES1"/>
<evidence type="ECO:0000256" key="1">
    <source>
        <dbReference type="PROSITE-ProRule" id="PRU00169"/>
    </source>
</evidence>
<evidence type="ECO:0000313" key="4">
    <source>
        <dbReference type="Proteomes" id="UP000077405"/>
    </source>
</evidence>
<accession>A0A160JES1</accession>
<dbReference type="SUPFAM" id="SSF52172">
    <property type="entry name" value="CheY-like"/>
    <property type="match status" value="1"/>
</dbReference>
<name>A0A160JES1_9PROT</name>
<feature type="modified residue" description="4-aspartylphosphate" evidence="1">
    <location>
        <position position="74"/>
    </location>
</feature>
<dbReference type="PROSITE" id="PS50110">
    <property type="entry name" value="RESPONSE_REGULATORY"/>
    <property type="match status" value="1"/>
</dbReference>
<organism evidence="3 4">
    <name type="scientific">Azospirillum humicireducens</name>
    <dbReference type="NCBI Taxonomy" id="1226968"/>
    <lineage>
        <taxon>Bacteria</taxon>
        <taxon>Pseudomonadati</taxon>
        <taxon>Pseudomonadota</taxon>
        <taxon>Alphaproteobacteria</taxon>
        <taxon>Rhodospirillales</taxon>
        <taxon>Azospirillaceae</taxon>
        <taxon>Azospirillum</taxon>
    </lineage>
</organism>
<keyword evidence="1" id="KW-0597">Phosphoprotein</keyword>
<sequence length="142" mass="15358">MLRIDTIAKPHSTYRTRAPGQPLRVMVVEHDEAAVGALAVVIGDLGHTVCGVARTEAEAADIALRERPDLALLDVRLGGGDGIAVARRLNLEHGLRCIFLSGNSDHGTMARITETYPLGVVHWPFSHAQLKVALDLAARRLR</sequence>
<protein>
    <submittedName>
        <fullName evidence="3">Response regulator</fullName>
    </submittedName>
</protein>
<proteinExistence type="predicted"/>
<dbReference type="EMBL" id="CP015285">
    <property type="protein sequence ID" value="ANC91335.1"/>
    <property type="molecule type" value="Genomic_DNA"/>
</dbReference>
<feature type="domain" description="Response regulatory" evidence="2">
    <location>
        <begin position="24"/>
        <end position="138"/>
    </location>
</feature>
<dbReference type="RefSeq" id="WP_063634436.1">
    <property type="nucleotide sequence ID" value="NZ_CP015285.1"/>
</dbReference>
<dbReference type="Gene3D" id="3.40.50.2300">
    <property type="match status" value="1"/>
</dbReference>
<dbReference type="STRING" id="1226968.A6A40_05125"/>
<reference evidence="3 4" key="1">
    <citation type="journal article" date="2013" name="Int. J. Syst. Evol. Microbiol.">
        <title>Azospirillum humicireducens sp. nov., a nitrogen-fixing bacterium isolated from a microbial fuel cell.</title>
        <authorList>
            <person name="Zhou S."/>
            <person name="Han L."/>
            <person name="Wang Y."/>
            <person name="Yang G."/>
            <person name="Zhuang L."/>
            <person name="Hu P."/>
        </authorList>
    </citation>
    <scope>NUCLEOTIDE SEQUENCE [LARGE SCALE GENOMIC DNA]</scope>
    <source>
        <strain evidence="3 4">SgZ-5</strain>
    </source>
</reference>
<dbReference type="Proteomes" id="UP000077405">
    <property type="component" value="Chromosome"/>
</dbReference>
<dbReference type="OrthoDB" id="7774278at2"/>
<evidence type="ECO:0000313" key="3">
    <source>
        <dbReference type="EMBL" id="ANC91335.1"/>
    </source>
</evidence>
<dbReference type="SMART" id="SM00448">
    <property type="entry name" value="REC"/>
    <property type="match status" value="1"/>
</dbReference>
<dbReference type="InterPro" id="IPR001789">
    <property type="entry name" value="Sig_transdc_resp-reg_receiver"/>
</dbReference>
<dbReference type="KEGG" id="ahu:A6A40_05125"/>